<keyword evidence="5" id="KW-1185">Reference proteome</keyword>
<keyword evidence="2" id="KW-0378">Hydrolase</keyword>
<evidence type="ECO:0000313" key="4">
    <source>
        <dbReference type="EMBL" id="KAG6378913.1"/>
    </source>
</evidence>
<dbReference type="PANTHER" id="PTHR43142:SF1">
    <property type="entry name" value="CARBOXYLIC ESTER HYDROLASE"/>
    <property type="match status" value="1"/>
</dbReference>
<evidence type="ECO:0000313" key="5">
    <source>
        <dbReference type="Proteomes" id="UP000683000"/>
    </source>
</evidence>
<dbReference type="EMBL" id="JAGFBS010000006">
    <property type="protein sequence ID" value="KAG6378913.1"/>
    <property type="molecule type" value="Genomic_DNA"/>
</dbReference>
<protein>
    <recommendedName>
        <fullName evidence="3">Carboxylesterase type B domain-containing protein</fullName>
    </recommendedName>
</protein>
<dbReference type="Pfam" id="PF00135">
    <property type="entry name" value="COesterase"/>
    <property type="match status" value="1"/>
</dbReference>
<name>A0A8I2YXT9_9AGAM</name>
<evidence type="ECO:0000259" key="3">
    <source>
        <dbReference type="Pfam" id="PF00135"/>
    </source>
</evidence>
<evidence type="ECO:0000256" key="2">
    <source>
        <dbReference type="ARBA" id="ARBA00022801"/>
    </source>
</evidence>
<comment type="similarity">
    <text evidence="1">Belongs to the type-B carboxylesterase/lipase family.</text>
</comment>
<accession>A0A8I2YXT9</accession>
<comment type="caution">
    <text evidence="4">The sequence shown here is derived from an EMBL/GenBank/DDBJ whole genome shotgun (WGS) entry which is preliminary data.</text>
</comment>
<gene>
    <name evidence="4" type="ORF">JVT61DRAFT_13197</name>
</gene>
<dbReference type="Proteomes" id="UP000683000">
    <property type="component" value="Unassembled WGS sequence"/>
</dbReference>
<dbReference type="PANTHER" id="PTHR43142">
    <property type="entry name" value="CARBOXYLIC ESTER HYDROLASE"/>
    <property type="match status" value="1"/>
</dbReference>
<dbReference type="GO" id="GO:0016787">
    <property type="term" value="F:hydrolase activity"/>
    <property type="evidence" value="ECO:0007669"/>
    <property type="project" value="UniProtKB-KW"/>
</dbReference>
<organism evidence="4 5">
    <name type="scientific">Boletus reticuloceps</name>
    <dbReference type="NCBI Taxonomy" id="495285"/>
    <lineage>
        <taxon>Eukaryota</taxon>
        <taxon>Fungi</taxon>
        <taxon>Dikarya</taxon>
        <taxon>Basidiomycota</taxon>
        <taxon>Agaricomycotina</taxon>
        <taxon>Agaricomycetes</taxon>
        <taxon>Agaricomycetidae</taxon>
        <taxon>Boletales</taxon>
        <taxon>Boletineae</taxon>
        <taxon>Boletaceae</taxon>
        <taxon>Boletoideae</taxon>
        <taxon>Boletus</taxon>
    </lineage>
</organism>
<feature type="domain" description="Carboxylesterase type B" evidence="3">
    <location>
        <begin position="41"/>
        <end position="79"/>
    </location>
</feature>
<dbReference type="SUPFAM" id="SSF53474">
    <property type="entry name" value="alpha/beta-Hydrolases"/>
    <property type="match status" value="1"/>
</dbReference>
<dbReference type="AlphaFoldDB" id="A0A8I2YXT9"/>
<dbReference type="InterPro" id="IPR029058">
    <property type="entry name" value="AB_hydrolase_fold"/>
</dbReference>
<dbReference type="InterPro" id="IPR002018">
    <property type="entry name" value="CarbesteraseB"/>
</dbReference>
<dbReference type="Gene3D" id="3.40.50.1820">
    <property type="entry name" value="alpha/beta hydrolase"/>
    <property type="match status" value="1"/>
</dbReference>
<evidence type="ECO:0000256" key="1">
    <source>
        <dbReference type="ARBA" id="ARBA00005964"/>
    </source>
</evidence>
<proteinExistence type="inferred from homology"/>
<reference evidence="4" key="1">
    <citation type="submission" date="2021-03" db="EMBL/GenBank/DDBJ databases">
        <title>Evolutionary innovations through gain and loss of genes in the ectomycorrhizal Boletales.</title>
        <authorList>
            <person name="Wu G."/>
            <person name="Miyauchi S."/>
            <person name="Morin E."/>
            <person name="Yang Z.-L."/>
            <person name="Xu J."/>
            <person name="Martin F.M."/>
        </authorList>
    </citation>
    <scope>NUCLEOTIDE SEQUENCE</scope>
    <source>
        <strain evidence="4">BR01</strain>
    </source>
</reference>
<sequence length="114" mass="12724">MDQSRVVGQATGHPYFLIPNHCPKVIATKTKTTSTRPNTVSVFGFLACDEPKINGNFGFKDQWLALQWAQENIETFGGNCPLSVVEYMALDAEQVTRQMYSCLDYQAVSGEDKK</sequence>
<dbReference type="OrthoDB" id="6846267at2759"/>